<accession>A0ABS4K4F0</accession>
<comment type="caution">
    <text evidence="2">The sequence shown here is derived from an EMBL/GenBank/DDBJ whole genome shotgun (WGS) entry which is preliminary data.</text>
</comment>
<name>A0ABS4K4F0_9CLOT</name>
<protein>
    <submittedName>
        <fullName evidence="2">Ser/Thr protein kinase RdoA (MazF antagonist)</fullName>
    </submittedName>
</protein>
<dbReference type="PANTHER" id="PTHR21064">
    <property type="entry name" value="AMINOGLYCOSIDE PHOSPHOTRANSFERASE DOMAIN-CONTAINING PROTEIN-RELATED"/>
    <property type="match status" value="1"/>
</dbReference>
<dbReference type="InterPro" id="IPR011009">
    <property type="entry name" value="Kinase-like_dom_sf"/>
</dbReference>
<dbReference type="EMBL" id="JAGGLL010000018">
    <property type="protein sequence ID" value="MBP2022662.1"/>
    <property type="molecule type" value="Genomic_DNA"/>
</dbReference>
<dbReference type="PANTHER" id="PTHR21064:SF5">
    <property type="entry name" value="SLR1880 PROTEIN"/>
    <property type="match status" value="1"/>
</dbReference>
<keyword evidence="2" id="KW-0418">Kinase</keyword>
<keyword evidence="3" id="KW-1185">Reference proteome</keyword>
<dbReference type="InterPro" id="IPR002575">
    <property type="entry name" value="Aminoglycoside_PTrfase"/>
</dbReference>
<dbReference type="GO" id="GO:0016301">
    <property type="term" value="F:kinase activity"/>
    <property type="evidence" value="ECO:0007669"/>
    <property type="project" value="UniProtKB-KW"/>
</dbReference>
<reference evidence="2 3" key="1">
    <citation type="submission" date="2021-03" db="EMBL/GenBank/DDBJ databases">
        <title>Genomic Encyclopedia of Type Strains, Phase IV (KMG-IV): sequencing the most valuable type-strain genomes for metagenomic binning, comparative biology and taxonomic classification.</title>
        <authorList>
            <person name="Goeker M."/>
        </authorList>
    </citation>
    <scope>NUCLEOTIDE SEQUENCE [LARGE SCALE GENOMIC DNA]</scope>
    <source>
        <strain evidence="2 3">DSM 28650</strain>
    </source>
</reference>
<feature type="domain" description="Aminoglycoside phosphotransferase" evidence="1">
    <location>
        <begin position="22"/>
        <end position="265"/>
    </location>
</feature>
<dbReference type="Pfam" id="PF01636">
    <property type="entry name" value="APH"/>
    <property type="match status" value="1"/>
</dbReference>
<evidence type="ECO:0000313" key="3">
    <source>
        <dbReference type="Proteomes" id="UP001519308"/>
    </source>
</evidence>
<dbReference type="Proteomes" id="UP001519308">
    <property type="component" value="Unassembled WGS sequence"/>
</dbReference>
<proteinExistence type="predicted"/>
<dbReference type="Gene3D" id="3.90.1200.10">
    <property type="match status" value="1"/>
</dbReference>
<evidence type="ECO:0000259" key="1">
    <source>
        <dbReference type="Pfam" id="PF01636"/>
    </source>
</evidence>
<organism evidence="2 3">
    <name type="scientific">Clostridium punense</name>
    <dbReference type="NCBI Taxonomy" id="1054297"/>
    <lineage>
        <taxon>Bacteria</taxon>
        <taxon>Bacillati</taxon>
        <taxon>Bacillota</taxon>
        <taxon>Clostridia</taxon>
        <taxon>Eubacteriales</taxon>
        <taxon>Clostridiaceae</taxon>
        <taxon>Clostridium</taxon>
    </lineage>
</organism>
<sequence length="368" mass="42753">MNNDYNFEEVIKQFNYKGDLVDIQPYGAGHINDTFAVTFHRPHGNNVRYILQRINTRIFKEPEKLMENIENVTEFLKKKIIASGGNPKRETLNLVYTTNHKPFYCSSFGGYWRSYVFIEGAQTYQVVESLQHFYNAGKALGNFEELLSDFPAKKLHETIPNFHNTKIRYEEFLQVLAEDKMNRAKDVQKEIEFVLERGKETTVLVELLNSGKLPLRVTHNDTKFNNVMIDNDTGEGVCVIDLDTIMPGSALYDFGDSIRSGANPAEEDERDLSKVSMDLQLFEHFTRGFLEGTKHSLTDTEIEYLPFAAKLMTFECGIRFLSDHLNGDTYFKIHRENHNLDRARTQFKMVEDMDKKFNEMKAIVDKYR</sequence>
<dbReference type="RefSeq" id="WP_021285282.1">
    <property type="nucleotide sequence ID" value="NZ_JAGGLL010000018.1"/>
</dbReference>
<dbReference type="InterPro" id="IPR050249">
    <property type="entry name" value="Pseudomonas-type_ThrB"/>
</dbReference>
<gene>
    <name evidence="2" type="ORF">J2Z44_002485</name>
</gene>
<evidence type="ECO:0000313" key="2">
    <source>
        <dbReference type="EMBL" id="MBP2022662.1"/>
    </source>
</evidence>
<dbReference type="SUPFAM" id="SSF56112">
    <property type="entry name" value="Protein kinase-like (PK-like)"/>
    <property type="match status" value="1"/>
</dbReference>
<keyword evidence="2" id="KW-0808">Transferase</keyword>